<evidence type="ECO:0000256" key="5">
    <source>
        <dbReference type="ARBA" id="ARBA00023163"/>
    </source>
</evidence>
<dbReference type="AlphaFoldDB" id="A0A7S8C3E2"/>
<protein>
    <submittedName>
        <fullName evidence="9">Response regulator transcription factor FixJ</fullName>
    </submittedName>
</protein>
<dbReference type="InterPro" id="IPR011006">
    <property type="entry name" value="CheY-like_superfamily"/>
</dbReference>
<sequence length="209" mass="23077">MSSAGLVHVIDDDEAMRDSLAFLLAAERFEVVGHDSADSFLETLPSLGFACIVTDVRMPGMTGIELLHHMREVDKFLPVIVITGHSDVPLAVEALKAGAFDFIEKPFDDERMIAAIRSALEFRSRAQHQEDSRAEIRTRLDTLTERERQVFDGLVAGHPNKIIAHDLGISPRTVEIYRANVMHKLEASSLSQVVRMAFIVQGGIDGEVG</sequence>
<feature type="modified residue" description="4-aspartylphosphate" evidence="6">
    <location>
        <position position="55"/>
    </location>
</feature>
<evidence type="ECO:0000313" key="9">
    <source>
        <dbReference type="EMBL" id="QPC42655.1"/>
    </source>
</evidence>
<dbReference type="RefSeq" id="WP_213163891.1">
    <property type="nucleotide sequence ID" value="NZ_CP058214.1"/>
</dbReference>
<keyword evidence="4" id="KW-0238">DNA-binding</keyword>
<dbReference type="EMBL" id="CP058214">
    <property type="protein sequence ID" value="QPC42655.1"/>
    <property type="molecule type" value="Genomic_DNA"/>
</dbReference>
<dbReference type="PRINTS" id="PR00038">
    <property type="entry name" value="HTHLUXR"/>
</dbReference>
<evidence type="ECO:0000259" key="8">
    <source>
        <dbReference type="PROSITE" id="PS50110"/>
    </source>
</evidence>
<dbReference type="PANTHER" id="PTHR44688:SF16">
    <property type="entry name" value="DNA-BINDING TRANSCRIPTIONAL ACTIVATOR DEVR_DOSR"/>
    <property type="match status" value="1"/>
</dbReference>
<feature type="domain" description="Response regulatory" evidence="8">
    <location>
        <begin position="6"/>
        <end position="120"/>
    </location>
</feature>
<evidence type="ECO:0000256" key="1">
    <source>
        <dbReference type="ARBA" id="ARBA00022553"/>
    </source>
</evidence>
<keyword evidence="3" id="KW-0805">Transcription regulation</keyword>
<dbReference type="GO" id="GO:0006355">
    <property type="term" value="P:regulation of DNA-templated transcription"/>
    <property type="evidence" value="ECO:0007669"/>
    <property type="project" value="InterPro"/>
</dbReference>
<evidence type="ECO:0000256" key="6">
    <source>
        <dbReference type="PROSITE-ProRule" id="PRU00169"/>
    </source>
</evidence>
<dbReference type="SUPFAM" id="SSF46894">
    <property type="entry name" value="C-terminal effector domain of the bipartite response regulators"/>
    <property type="match status" value="1"/>
</dbReference>
<dbReference type="Gene3D" id="3.40.50.2300">
    <property type="match status" value="1"/>
</dbReference>
<feature type="domain" description="HTH luxR-type" evidence="7">
    <location>
        <begin position="136"/>
        <end position="201"/>
    </location>
</feature>
<dbReference type="FunFam" id="3.40.50.2300:FF:000018">
    <property type="entry name" value="DNA-binding transcriptional regulator NtrC"/>
    <property type="match status" value="1"/>
</dbReference>
<dbReference type="Proteomes" id="UP000593594">
    <property type="component" value="Chromosome"/>
</dbReference>
<dbReference type="NCBIfam" id="NF006900">
    <property type="entry name" value="PRK09390.1"/>
    <property type="match status" value="1"/>
</dbReference>
<keyword evidence="2" id="KW-0902">Two-component regulatory system</keyword>
<dbReference type="CDD" id="cd17537">
    <property type="entry name" value="REC_FixJ"/>
    <property type="match status" value="1"/>
</dbReference>
<evidence type="ECO:0000313" key="10">
    <source>
        <dbReference type="Proteomes" id="UP000593594"/>
    </source>
</evidence>
<dbReference type="PROSITE" id="PS00622">
    <property type="entry name" value="HTH_LUXR_1"/>
    <property type="match status" value="1"/>
</dbReference>
<keyword evidence="5" id="KW-0804">Transcription</keyword>
<evidence type="ECO:0000259" key="7">
    <source>
        <dbReference type="PROSITE" id="PS50043"/>
    </source>
</evidence>
<dbReference type="SMART" id="SM00448">
    <property type="entry name" value="REC"/>
    <property type="match status" value="1"/>
</dbReference>
<dbReference type="Pfam" id="PF00196">
    <property type="entry name" value="GerE"/>
    <property type="match status" value="1"/>
</dbReference>
<dbReference type="InterPro" id="IPR036388">
    <property type="entry name" value="WH-like_DNA-bd_sf"/>
</dbReference>
<dbReference type="GO" id="GO:0003677">
    <property type="term" value="F:DNA binding"/>
    <property type="evidence" value="ECO:0007669"/>
    <property type="project" value="UniProtKB-KW"/>
</dbReference>
<dbReference type="SMART" id="SM00421">
    <property type="entry name" value="HTH_LUXR"/>
    <property type="match status" value="1"/>
</dbReference>
<dbReference type="InterPro" id="IPR000792">
    <property type="entry name" value="Tscrpt_reg_LuxR_C"/>
</dbReference>
<dbReference type="Gene3D" id="1.10.10.10">
    <property type="entry name" value="Winged helix-like DNA-binding domain superfamily/Winged helix DNA-binding domain"/>
    <property type="match status" value="1"/>
</dbReference>
<dbReference type="SUPFAM" id="SSF52172">
    <property type="entry name" value="CheY-like"/>
    <property type="match status" value="1"/>
</dbReference>
<dbReference type="PANTHER" id="PTHR44688">
    <property type="entry name" value="DNA-BINDING TRANSCRIPTIONAL ACTIVATOR DEVR_DOSR"/>
    <property type="match status" value="1"/>
</dbReference>
<evidence type="ECO:0000256" key="4">
    <source>
        <dbReference type="ARBA" id="ARBA00023125"/>
    </source>
</evidence>
<keyword evidence="10" id="KW-1185">Reference proteome</keyword>
<evidence type="ECO:0000256" key="2">
    <source>
        <dbReference type="ARBA" id="ARBA00023012"/>
    </source>
</evidence>
<proteinExistence type="predicted"/>
<dbReference type="GO" id="GO:0000160">
    <property type="term" value="P:phosphorelay signal transduction system"/>
    <property type="evidence" value="ECO:0007669"/>
    <property type="project" value="UniProtKB-KW"/>
</dbReference>
<dbReference type="InterPro" id="IPR001789">
    <property type="entry name" value="Sig_transdc_resp-reg_receiver"/>
</dbReference>
<name>A0A7S8C3E2_9HYPH</name>
<accession>A0A7S8C3E2</accession>
<organism evidence="9 10">
    <name type="scientific">Kaustia mangrovi</name>
    <dbReference type="NCBI Taxonomy" id="2593653"/>
    <lineage>
        <taxon>Bacteria</taxon>
        <taxon>Pseudomonadati</taxon>
        <taxon>Pseudomonadota</taxon>
        <taxon>Alphaproteobacteria</taxon>
        <taxon>Hyphomicrobiales</taxon>
        <taxon>Parvibaculaceae</taxon>
        <taxon>Kaustia</taxon>
    </lineage>
</organism>
<dbReference type="KEGG" id="kmn:HW532_08040"/>
<dbReference type="PROSITE" id="PS50110">
    <property type="entry name" value="RESPONSE_REGULATORY"/>
    <property type="match status" value="1"/>
</dbReference>
<evidence type="ECO:0000256" key="3">
    <source>
        <dbReference type="ARBA" id="ARBA00023015"/>
    </source>
</evidence>
<keyword evidence="1 6" id="KW-0597">Phosphoprotein</keyword>
<dbReference type="Pfam" id="PF00072">
    <property type="entry name" value="Response_reg"/>
    <property type="match status" value="1"/>
</dbReference>
<dbReference type="PROSITE" id="PS50043">
    <property type="entry name" value="HTH_LUXR_2"/>
    <property type="match status" value="1"/>
</dbReference>
<dbReference type="InterPro" id="IPR016032">
    <property type="entry name" value="Sig_transdc_resp-reg_C-effctor"/>
</dbReference>
<reference evidence="9 10" key="1">
    <citation type="submission" date="2020-06" db="EMBL/GenBank/DDBJ databases">
        <title>Genome sequence of 2 isolates from Red Sea Mangroves.</title>
        <authorList>
            <person name="Sefrji F."/>
            <person name="Michoud G."/>
            <person name="Merlino G."/>
            <person name="Daffonchio D."/>
        </authorList>
    </citation>
    <scope>NUCLEOTIDE SEQUENCE [LARGE SCALE GENOMIC DNA]</scope>
    <source>
        <strain evidence="9 10">R1DC25</strain>
    </source>
</reference>
<gene>
    <name evidence="9" type="ORF">HW532_08040</name>
</gene>
<dbReference type="CDD" id="cd06170">
    <property type="entry name" value="LuxR_C_like"/>
    <property type="match status" value="1"/>
</dbReference>